<dbReference type="AlphaFoldDB" id="A0A1I1JJ04"/>
<dbReference type="EMBL" id="FOMG01000004">
    <property type="protein sequence ID" value="SFC48534.1"/>
    <property type="molecule type" value="Genomic_DNA"/>
</dbReference>
<dbReference type="Proteomes" id="UP000199263">
    <property type="component" value="Unassembled WGS sequence"/>
</dbReference>
<evidence type="ECO:0000313" key="3">
    <source>
        <dbReference type="Proteomes" id="UP000199263"/>
    </source>
</evidence>
<gene>
    <name evidence="2" type="ORF">SAMN05421842_10454</name>
</gene>
<sequence length="40" mass="4604">MADYKFITNDDDNKSSNTSNTQNPVKNRKMHKPIKGLPRV</sequence>
<name>A0A1I1JJ04_9CLOT</name>
<proteinExistence type="predicted"/>
<evidence type="ECO:0000313" key="2">
    <source>
        <dbReference type="EMBL" id="SFC48534.1"/>
    </source>
</evidence>
<feature type="region of interest" description="Disordered" evidence="1">
    <location>
        <begin position="1"/>
        <end position="40"/>
    </location>
</feature>
<protein>
    <submittedName>
        <fullName evidence="2">Uncharacterized protein</fullName>
    </submittedName>
</protein>
<keyword evidence="3" id="KW-1185">Reference proteome</keyword>
<evidence type="ECO:0000256" key="1">
    <source>
        <dbReference type="SAM" id="MobiDB-lite"/>
    </source>
</evidence>
<dbReference type="RefSeq" id="WP_278320195.1">
    <property type="nucleotide sequence ID" value="NZ_FOMG01000004.1"/>
</dbReference>
<organism evidence="2 3">
    <name type="scientific">Clostridium uliginosum</name>
    <dbReference type="NCBI Taxonomy" id="119641"/>
    <lineage>
        <taxon>Bacteria</taxon>
        <taxon>Bacillati</taxon>
        <taxon>Bacillota</taxon>
        <taxon>Clostridia</taxon>
        <taxon>Eubacteriales</taxon>
        <taxon>Clostridiaceae</taxon>
        <taxon>Clostridium</taxon>
    </lineage>
</organism>
<reference evidence="2 3" key="1">
    <citation type="submission" date="2016-10" db="EMBL/GenBank/DDBJ databases">
        <authorList>
            <person name="de Groot N.N."/>
        </authorList>
    </citation>
    <scope>NUCLEOTIDE SEQUENCE [LARGE SCALE GENOMIC DNA]</scope>
    <source>
        <strain evidence="2 3">DSM 12992</strain>
    </source>
</reference>
<accession>A0A1I1JJ04</accession>